<dbReference type="OrthoDB" id="3063263at2759"/>
<dbReference type="EMBL" id="AACS02000004">
    <property type="protein sequence ID" value="EAU83325.1"/>
    <property type="molecule type" value="Genomic_DNA"/>
</dbReference>
<reference evidence="1 2" key="1">
    <citation type="journal article" date="2010" name="Proc. Natl. Acad. Sci. U.S.A.">
        <title>Insights into evolution of multicellular fungi from the assembled chromosomes of the mushroom Coprinopsis cinerea (Coprinus cinereus).</title>
        <authorList>
            <person name="Stajich J.E."/>
            <person name="Wilke S.K."/>
            <person name="Ahren D."/>
            <person name="Au C.H."/>
            <person name="Birren B.W."/>
            <person name="Borodovsky M."/>
            <person name="Burns C."/>
            <person name="Canback B."/>
            <person name="Casselton L.A."/>
            <person name="Cheng C.K."/>
            <person name="Deng J."/>
            <person name="Dietrich F.S."/>
            <person name="Fargo D.C."/>
            <person name="Farman M.L."/>
            <person name="Gathman A.C."/>
            <person name="Goldberg J."/>
            <person name="Guigo R."/>
            <person name="Hoegger P.J."/>
            <person name="Hooker J.B."/>
            <person name="Huggins A."/>
            <person name="James T.Y."/>
            <person name="Kamada T."/>
            <person name="Kilaru S."/>
            <person name="Kodira C."/>
            <person name="Kues U."/>
            <person name="Kupfer D."/>
            <person name="Kwan H.S."/>
            <person name="Lomsadze A."/>
            <person name="Li W."/>
            <person name="Lilly W.W."/>
            <person name="Ma L.J."/>
            <person name="Mackey A.J."/>
            <person name="Manning G."/>
            <person name="Martin F."/>
            <person name="Muraguchi H."/>
            <person name="Natvig D.O."/>
            <person name="Palmerini H."/>
            <person name="Ramesh M.A."/>
            <person name="Rehmeyer C.J."/>
            <person name="Roe B.A."/>
            <person name="Shenoy N."/>
            <person name="Stanke M."/>
            <person name="Ter-Hovhannisyan V."/>
            <person name="Tunlid A."/>
            <person name="Velagapudi R."/>
            <person name="Vision T.J."/>
            <person name="Zeng Q."/>
            <person name="Zolan M.E."/>
            <person name="Pukkila P.J."/>
        </authorList>
    </citation>
    <scope>NUCLEOTIDE SEQUENCE [LARGE SCALE GENOMIC DNA]</scope>
    <source>
        <strain evidence="2">Okayama-7 / 130 / ATCC MYA-4618 / FGSC 9003</strain>
    </source>
</reference>
<dbReference type="KEGG" id="cci:CC1G_10766"/>
<sequence length="150" mass="17145">MTSTQARSVWYDEDGNFAVPAPLPTCLKEPPLYTSNPGKVHPKVFAIPLTSSDIIRFMDKYLPGDKSNSMEQHRVFLDRFWEFTPDGVDRVAFIIVPLRNGARWEPLGLVIGSNLDEEDMQQARNEALVKEAQEILQVKTPPAWYHYKNP</sequence>
<name>A8P3D1_COPC7</name>
<dbReference type="AlphaFoldDB" id="A8P3D1"/>
<protein>
    <submittedName>
        <fullName evidence="1">Uncharacterized protein</fullName>
    </submittedName>
</protein>
<dbReference type="VEuPathDB" id="FungiDB:CC1G_10766"/>
<accession>A8P3D1</accession>
<dbReference type="Proteomes" id="UP000001861">
    <property type="component" value="Unassembled WGS sequence"/>
</dbReference>
<keyword evidence="2" id="KW-1185">Reference proteome</keyword>
<dbReference type="InParanoid" id="A8P3D1"/>
<evidence type="ECO:0000313" key="1">
    <source>
        <dbReference type="EMBL" id="EAU83325.1"/>
    </source>
</evidence>
<comment type="caution">
    <text evidence="1">The sequence shown here is derived from an EMBL/GenBank/DDBJ whole genome shotgun (WGS) entry which is preliminary data.</text>
</comment>
<proteinExistence type="predicted"/>
<organism evidence="1 2">
    <name type="scientific">Coprinopsis cinerea (strain Okayama-7 / 130 / ATCC MYA-4618 / FGSC 9003)</name>
    <name type="common">Inky cap fungus</name>
    <name type="synonym">Hormographiella aspergillata</name>
    <dbReference type="NCBI Taxonomy" id="240176"/>
    <lineage>
        <taxon>Eukaryota</taxon>
        <taxon>Fungi</taxon>
        <taxon>Dikarya</taxon>
        <taxon>Basidiomycota</taxon>
        <taxon>Agaricomycotina</taxon>
        <taxon>Agaricomycetes</taxon>
        <taxon>Agaricomycetidae</taxon>
        <taxon>Agaricales</taxon>
        <taxon>Agaricineae</taxon>
        <taxon>Psathyrellaceae</taxon>
        <taxon>Coprinopsis</taxon>
    </lineage>
</organism>
<evidence type="ECO:0000313" key="2">
    <source>
        <dbReference type="Proteomes" id="UP000001861"/>
    </source>
</evidence>
<dbReference type="RefSeq" id="XP_001838524.1">
    <property type="nucleotide sequence ID" value="XM_001838472.1"/>
</dbReference>
<dbReference type="GeneID" id="6015116"/>
<gene>
    <name evidence="1" type="ORF">CC1G_10766</name>
</gene>